<evidence type="ECO:0000313" key="1">
    <source>
        <dbReference type="EMBL" id="OXA89986.1"/>
    </source>
</evidence>
<accession>A0A226H8I4</accession>
<evidence type="ECO:0000313" key="2">
    <source>
        <dbReference type="Proteomes" id="UP000198345"/>
    </source>
</evidence>
<comment type="caution">
    <text evidence="1">The sequence shown here is derived from an EMBL/GenBank/DDBJ whole genome shotgun (WGS) entry which is preliminary data.</text>
</comment>
<dbReference type="EMBL" id="MUGW01000026">
    <property type="protein sequence ID" value="OXA89986.1"/>
    <property type="molecule type" value="Genomic_DNA"/>
</dbReference>
<keyword evidence="2" id="KW-1185">Reference proteome</keyword>
<dbReference type="AlphaFoldDB" id="A0A226H8I4"/>
<proteinExistence type="predicted"/>
<reference evidence="1 2" key="1">
    <citation type="submission" date="2016-11" db="EMBL/GenBank/DDBJ databases">
        <title>Whole genomes of Flavobacteriaceae.</title>
        <authorList>
            <person name="Stine C."/>
            <person name="Li C."/>
            <person name="Tadesse D."/>
        </authorList>
    </citation>
    <scope>NUCLEOTIDE SEQUENCE [LARGE SCALE GENOMIC DNA]</scope>
    <source>
        <strain evidence="1 2">DSM 18292</strain>
    </source>
</reference>
<gene>
    <name evidence="1" type="ORF">B0A66_13345</name>
</gene>
<dbReference type="Proteomes" id="UP000198345">
    <property type="component" value="Unassembled WGS sequence"/>
</dbReference>
<dbReference type="RefSeq" id="WP_089050340.1">
    <property type="nucleotide sequence ID" value="NZ_FXTV01000004.1"/>
</dbReference>
<protein>
    <submittedName>
        <fullName evidence="1">Uncharacterized protein</fullName>
    </submittedName>
</protein>
<sequence>MELFSILTTKAGLKSGPTILVEPLALSNYTQSCYRQQLYQIKVPEERNIFVATDFNPLIIIMPPTKVP</sequence>
<organism evidence="1 2">
    <name type="scientific">Flavobacterium hercynium</name>
    <dbReference type="NCBI Taxonomy" id="387094"/>
    <lineage>
        <taxon>Bacteria</taxon>
        <taxon>Pseudomonadati</taxon>
        <taxon>Bacteroidota</taxon>
        <taxon>Flavobacteriia</taxon>
        <taxon>Flavobacteriales</taxon>
        <taxon>Flavobacteriaceae</taxon>
        <taxon>Flavobacterium</taxon>
    </lineage>
</organism>
<name>A0A226H8I4_9FLAO</name>